<dbReference type="OrthoDB" id="9795150at2"/>
<proteinExistence type="inferred from homology"/>
<feature type="transmembrane region" description="Helical" evidence="7">
    <location>
        <begin position="178"/>
        <end position="198"/>
    </location>
</feature>
<dbReference type="GO" id="GO:0022857">
    <property type="term" value="F:transmembrane transporter activity"/>
    <property type="evidence" value="ECO:0007669"/>
    <property type="project" value="InterPro"/>
</dbReference>
<evidence type="ECO:0000313" key="9">
    <source>
        <dbReference type="EMBL" id="SFF22500.1"/>
    </source>
</evidence>
<dbReference type="RefSeq" id="WP_093378615.1">
    <property type="nucleotide sequence ID" value="NZ_BNAN01000003.1"/>
</dbReference>
<evidence type="ECO:0000313" key="10">
    <source>
        <dbReference type="Proteomes" id="UP000198520"/>
    </source>
</evidence>
<feature type="transmembrane region" description="Helical" evidence="7">
    <location>
        <begin position="306"/>
        <end position="323"/>
    </location>
</feature>
<dbReference type="PROSITE" id="PS50850">
    <property type="entry name" value="MFS"/>
    <property type="match status" value="1"/>
</dbReference>
<reference evidence="10" key="1">
    <citation type="submission" date="2016-10" db="EMBL/GenBank/DDBJ databases">
        <authorList>
            <person name="Varghese N."/>
            <person name="Submissions S."/>
        </authorList>
    </citation>
    <scope>NUCLEOTIDE SEQUENCE [LARGE SCALE GENOMIC DNA]</scope>
    <source>
        <strain evidence="10">DSM 19083</strain>
    </source>
</reference>
<feature type="transmembrane region" description="Helical" evidence="7">
    <location>
        <begin position="146"/>
        <end position="166"/>
    </location>
</feature>
<organism evidence="9 10">
    <name type="scientific">Flavimobilis marinus</name>
    <dbReference type="NCBI Taxonomy" id="285351"/>
    <lineage>
        <taxon>Bacteria</taxon>
        <taxon>Bacillati</taxon>
        <taxon>Actinomycetota</taxon>
        <taxon>Actinomycetes</taxon>
        <taxon>Micrococcales</taxon>
        <taxon>Jonesiaceae</taxon>
        <taxon>Flavimobilis</taxon>
    </lineage>
</organism>
<keyword evidence="6 7" id="KW-0472">Membrane</keyword>
<feature type="domain" description="Major facilitator superfamily (MFS) profile" evidence="8">
    <location>
        <begin position="23"/>
        <end position="419"/>
    </location>
</feature>
<feature type="transmembrane region" description="Helical" evidence="7">
    <location>
        <begin position="274"/>
        <end position="294"/>
    </location>
</feature>
<dbReference type="Proteomes" id="UP000198520">
    <property type="component" value="Unassembled WGS sequence"/>
</dbReference>
<evidence type="ECO:0000256" key="4">
    <source>
        <dbReference type="ARBA" id="ARBA00022692"/>
    </source>
</evidence>
<feature type="transmembrane region" description="Helical" evidence="7">
    <location>
        <begin position="362"/>
        <end position="384"/>
    </location>
</feature>
<evidence type="ECO:0000256" key="7">
    <source>
        <dbReference type="SAM" id="Phobius"/>
    </source>
</evidence>
<evidence type="ECO:0000259" key="8">
    <source>
        <dbReference type="PROSITE" id="PS50850"/>
    </source>
</evidence>
<dbReference type="PANTHER" id="PTHR23514">
    <property type="entry name" value="BYPASS OF STOP CODON PROTEIN 6"/>
    <property type="match status" value="1"/>
</dbReference>
<evidence type="ECO:0000256" key="1">
    <source>
        <dbReference type="ARBA" id="ARBA00004651"/>
    </source>
</evidence>
<dbReference type="STRING" id="285351.SAMN04488035_2075"/>
<evidence type="ECO:0000256" key="6">
    <source>
        <dbReference type="ARBA" id="ARBA00023136"/>
    </source>
</evidence>
<keyword evidence="10" id="KW-1185">Reference proteome</keyword>
<feature type="transmembrane region" description="Helical" evidence="7">
    <location>
        <begin position="110"/>
        <end position="134"/>
    </location>
</feature>
<evidence type="ECO:0000256" key="5">
    <source>
        <dbReference type="ARBA" id="ARBA00022989"/>
    </source>
</evidence>
<gene>
    <name evidence="9" type="ORF">SAMN04488035_2075</name>
</gene>
<keyword evidence="3" id="KW-0813">Transport</keyword>
<protein>
    <submittedName>
        <fullName evidence="9">Fucose permease</fullName>
    </submittedName>
</protein>
<keyword evidence="5 7" id="KW-1133">Transmembrane helix</keyword>
<sequence>MIESTSPTCPCHLGDLPAVYSLLLAIIYVAFVSLGLPDALVGAGWPVMHQDLGVPVAFAGIVTMIIASGTIASSLASERITRRFGVGTVTAVSVALTAIAMVGFSFSGSFWMLCLWAIPYGLGAGAVDAALNNYVALHYAARHMNWLHSFWGVGASISPFIMSYALTADLGWTSAYRVVGLIQVVLTFVLLVSVPLWGKVNPVRRAAQDADDAADDAEGSPSGQGSTHVPIARALRIPGVELVLGAFFAYCALETTSFLWASTFLVTERGVDPATAAAFASLFLLGMTGGRFLAGFFADRVGDRRLIRGGFVAVAVGAVMLVLPLETDVLALAGLVIAGLGAAPIYPAIIHSTPANFGRQNSQAIIGIQMAAAYTGSTLAPPLFGVLATWAGMWLFPLFVGALAGLGLLLSERLNRRVPPRATVVGLAAAQE</sequence>
<dbReference type="AlphaFoldDB" id="A0A1I2GZC3"/>
<dbReference type="InterPro" id="IPR036259">
    <property type="entry name" value="MFS_trans_sf"/>
</dbReference>
<dbReference type="InterPro" id="IPR020846">
    <property type="entry name" value="MFS_dom"/>
</dbReference>
<comment type="similarity">
    <text evidence="2">Belongs to the major facilitator superfamily.</text>
</comment>
<evidence type="ECO:0000256" key="3">
    <source>
        <dbReference type="ARBA" id="ARBA00022448"/>
    </source>
</evidence>
<dbReference type="SUPFAM" id="SSF103473">
    <property type="entry name" value="MFS general substrate transporter"/>
    <property type="match status" value="1"/>
</dbReference>
<feature type="transmembrane region" description="Helical" evidence="7">
    <location>
        <begin position="52"/>
        <end position="72"/>
    </location>
</feature>
<name>A0A1I2GZC3_9MICO</name>
<accession>A0A1I2GZC3</accession>
<dbReference type="Gene3D" id="1.20.1250.20">
    <property type="entry name" value="MFS general substrate transporter like domains"/>
    <property type="match status" value="2"/>
</dbReference>
<dbReference type="PANTHER" id="PTHR23514:SF3">
    <property type="entry name" value="BYPASS OF STOP CODON PROTEIN 6"/>
    <property type="match status" value="1"/>
</dbReference>
<dbReference type="InterPro" id="IPR051788">
    <property type="entry name" value="MFS_Transporter"/>
</dbReference>
<dbReference type="Pfam" id="PF07690">
    <property type="entry name" value="MFS_1"/>
    <property type="match status" value="2"/>
</dbReference>
<feature type="transmembrane region" description="Helical" evidence="7">
    <location>
        <begin position="84"/>
        <end position="104"/>
    </location>
</feature>
<dbReference type="GO" id="GO:0005886">
    <property type="term" value="C:plasma membrane"/>
    <property type="evidence" value="ECO:0007669"/>
    <property type="project" value="UniProtKB-SubCell"/>
</dbReference>
<dbReference type="EMBL" id="FONZ01000003">
    <property type="protein sequence ID" value="SFF22500.1"/>
    <property type="molecule type" value="Genomic_DNA"/>
</dbReference>
<evidence type="ECO:0000256" key="2">
    <source>
        <dbReference type="ARBA" id="ARBA00008335"/>
    </source>
</evidence>
<comment type="subcellular location">
    <subcellularLocation>
        <location evidence="1">Cell membrane</location>
        <topology evidence="1">Multi-pass membrane protein</topology>
    </subcellularLocation>
</comment>
<feature type="transmembrane region" description="Helical" evidence="7">
    <location>
        <begin position="329"/>
        <end position="350"/>
    </location>
</feature>
<feature type="transmembrane region" description="Helical" evidence="7">
    <location>
        <begin position="12"/>
        <end position="32"/>
    </location>
</feature>
<feature type="transmembrane region" description="Helical" evidence="7">
    <location>
        <begin position="390"/>
        <end position="411"/>
    </location>
</feature>
<dbReference type="InterPro" id="IPR011701">
    <property type="entry name" value="MFS"/>
</dbReference>
<keyword evidence="4 7" id="KW-0812">Transmembrane</keyword>
<feature type="transmembrane region" description="Helical" evidence="7">
    <location>
        <begin position="242"/>
        <end position="262"/>
    </location>
</feature>